<dbReference type="Pfam" id="PF03364">
    <property type="entry name" value="Polyketide_cyc"/>
    <property type="match status" value="1"/>
</dbReference>
<name>A0A5J4KGE2_9CHLR</name>
<sequence>MSEHHASVTVHAPVQQVYAFFTHFNDFPKFMSFVKEVTYYDEQRSHWVAHIVGDNEWDALNEKWIPNQQIGWRSTSGLSNTGLVRFAPMGDDRTRVDVFISYTPPAGILGKAADTIGVEERFAEILQHDLEQFERMVEEAPPGALDPMQSHYLFHNESVVARHSATSRQAQSMETDPMMSQDALKTRESTIPNEETAEEKVRRNENE</sequence>
<dbReference type="Gene3D" id="3.30.530.20">
    <property type="match status" value="1"/>
</dbReference>
<accession>A0A5J4KGE2</accession>
<feature type="compositionally biased region" description="Polar residues" evidence="1">
    <location>
        <begin position="164"/>
        <end position="174"/>
    </location>
</feature>
<proteinExistence type="predicted"/>
<feature type="compositionally biased region" description="Basic and acidic residues" evidence="1">
    <location>
        <begin position="198"/>
        <end position="207"/>
    </location>
</feature>
<dbReference type="InterPro" id="IPR005031">
    <property type="entry name" value="COQ10_START"/>
</dbReference>
<dbReference type="RefSeq" id="WP_151756553.1">
    <property type="nucleotide sequence ID" value="NZ_BKZW01000001.1"/>
</dbReference>
<evidence type="ECO:0000313" key="4">
    <source>
        <dbReference type="Proteomes" id="UP000326912"/>
    </source>
</evidence>
<feature type="region of interest" description="Disordered" evidence="1">
    <location>
        <begin position="163"/>
        <end position="207"/>
    </location>
</feature>
<dbReference type="AlphaFoldDB" id="A0A5J4KGE2"/>
<evidence type="ECO:0000256" key="1">
    <source>
        <dbReference type="SAM" id="MobiDB-lite"/>
    </source>
</evidence>
<dbReference type="InterPro" id="IPR047137">
    <property type="entry name" value="ORF3"/>
</dbReference>
<keyword evidence="4" id="KW-1185">Reference proteome</keyword>
<protein>
    <recommendedName>
        <fullName evidence="2">Coenzyme Q-binding protein COQ10 START domain-containing protein</fullName>
    </recommendedName>
</protein>
<evidence type="ECO:0000259" key="2">
    <source>
        <dbReference type="Pfam" id="PF03364"/>
    </source>
</evidence>
<dbReference type="PANTHER" id="PTHR33824">
    <property type="entry name" value="POLYKETIDE CYCLASE/DEHYDRASE AND LIPID TRANSPORT SUPERFAMILY PROTEIN"/>
    <property type="match status" value="1"/>
</dbReference>
<dbReference type="InterPro" id="IPR023393">
    <property type="entry name" value="START-like_dom_sf"/>
</dbReference>
<organism evidence="3 4">
    <name type="scientific">Dictyobacter vulcani</name>
    <dbReference type="NCBI Taxonomy" id="2607529"/>
    <lineage>
        <taxon>Bacteria</taxon>
        <taxon>Bacillati</taxon>
        <taxon>Chloroflexota</taxon>
        <taxon>Ktedonobacteria</taxon>
        <taxon>Ktedonobacterales</taxon>
        <taxon>Dictyobacteraceae</taxon>
        <taxon>Dictyobacter</taxon>
    </lineage>
</organism>
<comment type="caution">
    <text evidence="3">The sequence shown here is derived from an EMBL/GenBank/DDBJ whole genome shotgun (WGS) entry which is preliminary data.</text>
</comment>
<reference evidence="3 4" key="1">
    <citation type="submission" date="2019-10" db="EMBL/GenBank/DDBJ databases">
        <title>Dictyobacter vulcani sp. nov., within the class Ktedonobacteria, isolated from soil of volcanic Mt. Zao.</title>
        <authorList>
            <person name="Zheng Y."/>
            <person name="Wang C.M."/>
            <person name="Sakai Y."/>
            <person name="Abe K."/>
            <person name="Yokota A."/>
            <person name="Yabe S."/>
        </authorList>
    </citation>
    <scope>NUCLEOTIDE SEQUENCE [LARGE SCALE GENOMIC DNA]</scope>
    <source>
        <strain evidence="3 4">W12</strain>
    </source>
</reference>
<gene>
    <name evidence="3" type="ORF">KDW_28400</name>
</gene>
<dbReference type="CDD" id="cd07817">
    <property type="entry name" value="SRPBCC_8"/>
    <property type="match status" value="1"/>
</dbReference>
<dbReference type="EMBL" id="BKZW01000001">
    <property type="protein sequence ID" value="GER88678.1"/>
    <property type="molecule type" value="Genomic_DNA"/>
</dbReference>
<dbReference type="Proteomes" id="UP000326912">
    <property type="component" value="Unassembled WGS sequence"/>
</dbReference>
<feature type="domain" description="Coenzyme Q-binding protein COQ10 START" evidence="2">
    <location>
        <begin position="10"/>
        <end position="116"/>
    </location>
</feature>
<evidence type="ECO:0000313" key="3">
    <source>
        <dbReference type="EMBL" id="GER88678.1"/>
    </source>
</evidence>
<dbReference type="PANTHER" id="PTHR33824:SF7">
    <property type="entry name" value="POLYKETIDE CYCLASE_DEHYDRASE AND LIPID TRANSPORT SUPERFAMILY PROTEIN"/>
    <property type="match status" value="1"/>
</dbReference>
<dbReference type="SUPFAM" id="SSF55961">
    <property type="entry name" value="Bet v1-like"/>
    <property type="match status" value="1"/>
</dbReference>